<gene>
    <name evidence="1" type="ORF">CY34DRAFT_813521</name>
</gene>
<dbReference type="Proteomes" id="UP000054485">
    <property type="component" value="Unassembled WGS sequence"/>
</dbReference>
<name>A0A0D0AH39_9AGAM</name>
<sequence>MEDKRPFATKHPPASSFELTDLWILARGHATRSKPIYSCRHNRRRVRSHRVPRWEVSSETTPT</sequence>
<proteinExistence type="predicted"/>
<reference evidence="2" key="2">
    <citation type="submission" date="2015-01" db="EMBL/GenBank/DDBJ databases">
        <title>Evolutionary Origins and Diversification of the Mycorrhizal Mutualists.</title>
        <authorList>
            <consortium name="DOE Joint Genome Institute"/>
            <consortium name="Mycorrhizal Genomics Consortium"/>
            <person name="Kohler A."/>
            <person name="Kuo A."/>
            <person name="Nagy L.G."/>
            <person name="Floudas D."/>
            <person name="Copeland A."/>
            <person name="Barry K.W."/>
            <person name="Cichocki N."/>
            <person name="Veneault-Fourrey C."/>
            <person name="LaButti K."/>
            <person name="Lindquist E.A."/>
            <person name="Lipzen A."/>
            <person name="Lundell T."/>
            <person name="Morin E."/>
            <person name="Murat C."/>
            <person name="Riley R."/>
            <person name="Ohm R."/>
            <person name="Sun H."/>
            <person name="Tunlid A."/>
            <person name="Henrissat B."/>
            <person name="Grigoriev I.V."/>
            <person name="Hibbett D.S."/>
            <person name="Martin F."/>
        </authorList>
    </citation>
    <scope>NUCLEOTIDE SEQUENCE [LARGE SCALE GENOMIC DNA]</scope>
    <source>
        <strain evidence="2">UH-Slu-Lm8-n1</strain>
    </source>
</reference>
<evidence type="ECO:0000313" key="2">
    <source>
        <dbReference type="Proteomes" id="UP000054485"/>
    </source>
</evidence>
<dbReference type="AlphaFoldDB" id="A0A0D0AH39"/>
<keyword evidence="2" id="KW-1185">Reference proteome</keyword>
<dbReference type="HOGENOM" id="CLU_2887317_0_0_1"/>
<evidence type="ECO:0000313" key="1">
    <source>
        <dbReference type="EMBL" id="KIK33547.1"/>
    </source>
</evidence>
<organism evidence="1 2">
    <name type="scientific">Suillus luteus UH-Slu-Lm8-n1</name>
    <dbReference type="NCBI Taxonomy" id="930992"/>
    <lineage>
        <taxon>Eukaryota</taxon>
        <taxon>Fungi</taxon>
        <taxon>Dikarya</taxon>
        <taxon>Basidiomycota</taxon>
        <taxon>Agaricomycotina</taxon>
        <taxon>Agaricomycetes</taxon>
        <taxon>Agaricomycetidae</taxon>
        <taxon>Boletales</taxon>
        <taxon>Suillineae</taxon>
        <taxon>Suillaceae</taxon>
        <taxon>Suillus</taxon>
    </lineage>
</organism>
<reference evidence="1 2" key="1">
    <citation type="submission" date="2014-04" db="EMBL/GenBank/DDBJ databases">
        <authorList>
            <consortium name="DOE Joint Genome Institute"/>
            <person name="Kuo A."/>
            <person name="Ruytinx J."/>
            <person name="Rineau F."/>
            <person name="Colpaert J."/>
            <person name="Kohler A."/>
            <person name="Nagy L.G."/>
            <person name="Floudas D."/>
            <person name="Copeland A."/>
            <person name="Barry K.W."/>
            <person name="Cichocki N."/>
            <person name="Veneault-Fourrey C."/>
            <person name="LaButti K."/>
            <person name="Lindquist E.A."/>
            <person name="Lipzen A."/>
            <person name="Lundell T."/>
            <person name="Morin E."/>
            <person name="Murat C."/>
            <person name="Sun H."/>
            <person name="Tunlid A."/>
            <person name="Henrissat B."/>
            <person name="Grigoriev I.V."/>
            <person name="Hibbett D.S."/>
            <person name="Martin F."/>
            <person name="Nordberg H.P."/>
            <person name="Cantor M.N."/>
            <person name="Hua S.X."/>
        </authorList>
    </citation>
    <scope>NUCLEOTIDE SEQUENCE [LARGE SCALE GENOMIC DNA]</scope>
    <source>
        <strain evidence="1 2">UH-Slu-Lm8-n1</strain>
    </source>
</reference>
<dbReference type="EMBL" id="KN835919">
    <property type="protein sequence ID" value="KIK33547.1"/>
    <property type="molecule type" value="Genomic_DNA"/>
</dbReference>
<accession>A0A0D0AH39</accession>
<dbReference type="InParanoid" id="A0A0D0AH39"/>
<protein>
    <submittedName>
        <fullName evidence="1">Uncharacterized protein</fullName>
    </submittedName>
</protein>